<comment type="caution">
    <text evidence="1">The sequence shown here is derived from an EMBL/GenBank/DDBJ whole genome shotgun (WGS) entry which is preliminary data.</text>
</comment>
<name>A0A5B7HX96_PORTR</name>
<dbReference type="EMBL" id="VSRR010042406">
    <property type="protein sequence ID" value="MPC76022.1"/>
    <property type="molecule type" value="Genomic_DNA"/>
</dbReference>
<sequence length="61" mass="6772">MASPGPSVATLESAGWRRRRQAYAKSCSTPTTRTLRLLADYIQGRLPHSLSVSILRVLNLF</sequence>
<dbReference type="AlphaFoldDB" id="A0A5B7HX96"/>
<protein>
    <submittedName>
        <fullName evidence="1">Uncharacterized protein</fullName>
    </submittedName>
</protein>
<organism evidence="1 2">
    <name type="scientific">Portunus trituberculatus</name>
    <name type="common">Swimming crab</name>
    <name type="synonym">Neptunus trituberculatus</name>
    <dbReference type="NCBI Taxonomy" id="210409"/>
    <lineage>
        <taxon>Eukaryota</taxon>
        <taxon>Metazoa</taxon>
        <taxon>Ecdysozoa</taxon>
        <taxon>Arthropoda</taxon>
        <taxon>Crustacea</taxon>
        <taxon>Multicrustacea</taxon>
        <taxon>Malacostraca</taxon>
        <taxon>Eumalacostraca</taxon>
        <taxon>Eucarida</taxon>
        <taxon>Decapoda</taxon>
        <taxon>Pleocyemata</taxon>
        <taxon>Brachyura</taxon>
        <taxon>Eubrachyura</taxon>
        <taxon>Portunoidea</taxon>
        <taxon>Portunidae</taxon>
        <taxon>Portuninae</taxon>
        <taxon>Portunus</taxon>
    </lineage>
</organism>
<dbReference type="Proteomes" id="UP000324222">
    <property type="component" value="Unassembled WGS sequence"/>
</dbReference>
<reference evidence="1 2" key="1">
    <citation type="submission" date="2019-05" db="EMBL/GenBank/DDBJ databases">
        <title>Another draft genome of Portunus trituberculatus and its Hox gene families provides insights of decapod evolution.</title>
        <authorList>
            <person name="Jeong J.-H."/>
            <person name="Song I."/>
            <person name="Kim S."/>
            <person name="Choi T."/>
            <person name="Kim D."/>
            <person name="Ryu S."/>
            <person name="Kim W."/>
        </authorList>
    </citation>
    <scope>NUCLEOTIDE SEQUENCE [LARGE SCALE GENOMIC DNA]</scope>
    <source>
        <tissue evidence="1">Muscle</tissue>
    </source>
</reference>
<accession>A0A5B7HX96</accession>
<proteinExistence type="predicted"/>
<gene>
    <name evidence="1" type="ORF">E2C01_070423</name>
</gene>
<evidence type="ECO:0000313" key="2">
    <source>
        <dbReference type="Proteomes" id="UP000324222"/>
    </source>
</evidence>
<evidence type="ECO:0000313" key="1">
    <source>
        <dbReference type="EMBL" id="MPC76022.1"/>
    </source>
</evidence>
<keyword evidence="2" id="KW-1185">Reference proteome</keyword>